<dbReference type="STRING" id="41875.K8F2X4"/>
<dbReference type="InterPro" id="IPR001646">
    <property type="entry name" value="5peptide_repeat"/>
</dbReference>
<dbReference type="AlphaFoldDB" id="K8F2X4"/>
<organism evidence="1 2">
    <name type="scientific">Bathycoccus prasinos</name>
    <dbReference type="NCBI Taxonomy" id="41875"/>
    <lineage>
        <taxon>Eukaryota</taxon>
        <taxon>Viridiplantae</taxon>
        <taxon>Chlorophyta</taxon>
        <taxon>Mamiellophyceae</taxon>
        <taxon>Mamiellales</taxon>
        <taxon>Bathycoccaceae</taxon>
        <taxon>Bathycoccus</taxon>
    </lineage>
</organism>
<dbReference type="SUPFAM" id="SSF141571">
    <property type="entry name" value="Pentapeptide repeat-like"/>
    <property type="match status" value="1"/>
</dbReference>
<dbReference type="PANTHER" id="PTHR47200:SF2">
    <property type="entry name" value="THYLAKOID LUMENAL 15 KDA PROTEIN 1, CHLOROPLASTIC"/>
    <property type="match status" value="1"/>
</dbReference>
<dbReference type="GeneID" id="19013647"/>
<dbReference type="EMBL" id="FO082270">
    <property type="protein sequence ID" value="CCO66678.1"/>
    <property type="molecule type" value="Genomic_DNA"/>
</dbReference>
<dbReference type="RefSeq" id="XP_007511118.1">
    <property type="nucleotide sequence ID" value="XM_007511056.1"/>
</dbReference>
<proteinExistence type="predicted"/>
<dbReference type="KEGG" id="bpg:Bathy09g01400"/>
<reference evidence="1 2" key="1">
    <citation type="submission" date="2011-10" db="EMBL/GenBank/DDBJ databases">
        <authorList>
            <person name="Genoscope - CEA"/>
        </authorList>
    </citation>
    <scope>NUCLEOTIDE SEQUENCE [LARGE SCALE GENOMIC DNA]</scope>
    <source>
        <strain evidence="1 2">RCC 1105</strain>
    </source>
</reference>
<evidence type="ECO:0000313" key="1">
    <source>
        <dbReference type="EMBL" id="CCO66678.1"/>
    </source>
</evidence>
<sequence length="140" mass="14888">MAIPQTSECATNACDDFDYHDQDLTQTYFTKGSLKRANFRGANLSGISLFGANLEEADFTGANLENANLGQCNLLKTNFTGANLTNAIVSGASNLETVKANDSDWSQVIIRKDVLMGICANADGVSPVSGDPTKMTLECP</sequence>
<dbReference type="Gene3D" id="2.160.20.80">
    <property type="entry name" value="E3 ubiquitin-protein ligase SopA"/>
    <property type="match status" value="1"/>
</dbReference>
<dbReference type="InterPro" id="IPR044213">
    <property type="entry name" value="At2g44920-like"/>
</dbReference>
<dbReference type="Proteomes" id="UP000198341">
    <property type="component" value="Chromosome 9"/>
</dbReference>
<dbReference type="OrthoDB" id="9989223at2759"/>
<name>K8F2X4_9CHLO</name>
<evidence type="ECO:0000313" key="2">
    <source>
        <dbReference type="Proteomes" id="UP000198341"/>
    </source>
</evidence>
<accession>K8F2X4</accession>
<gene>
    <name evidence="1" type="ORF">Bathy09g01400</name>
</gene>
<dbReference type="Pfam" id="PF00805">
    <property type="entry name" value="Pentapeptide"/>
    <property type="match status" value="2"/>
</dbReference>
<protein>
    <submittedName>
        <fullName evidence="1">Pentapeptide repeat-containing protein</fullName>
    </submittedName>
</protein>
<dbReference type="PANTHER" id="PTHR47200">
    <property type="entry name" value="THYLAKOID LUMENAL 15 KDA PROTEIN 1, CHLOROPLASTIC"/>
    <property type="match status" value="1"/>
</dbReference>
<keyword evidence="2" id="KW-1185">Reference proteome</keyword>
<dbReference type="eggNOG" id="ENOG502S9PA">
    <property type="taxonomic scope" value="Eukaryota"/>
</dbReference>